<gene>
    <name evidence="1" type="ORF">PBOR_00860</name>
</gene>
<evidence type="ECO:0000313" key="1">
    <source>
        <dbReference type="EMBL" id="AIQ55682.1"/>
    </source>
</evidence>
<keyword evidence="2" id="KW-1185">Reference proteome</keyword>
<proteinExistence type="predicted"/>
<dbReference type="KEGG" id="pbd:PBOR_00860"/>
<organism evidence="1 2">
    <name type="scientific">Paenibacillus borealis</name>
    <dbReference type="NCBI Taxonomy" id="160799"/>
    <lineage>
        <taxon>Bacteria</taxon>
        <taxon>Bacillati</taxon>
        <taxon>Bacillota</taxon>
        <taxon>Bacilli</taxon>
        <taxon>Bacillales</taxon>
        <taxon>Paenibacillaceae</taxon>
        <taxon>Paenibacillus</taxon>
    </lineage>
</organism>
<sequence length="252" mass="26392">MIKFGKSIGAVLLAGSLIIGGMGLSGVLKGPEKAYAADEVQKNIVNVVGKGELAIKPDIVYLSIGVTTTADTAQEAQKGTAAKIAKLTALFKTTWGIADKDIQSTQFYVQPNYVYNEKEGQQVKGYNAQHTLKISYRDLTKVGQLLDAASTAGANNIGNASFAIEDPSAFEAQVIEKAMLNADVKAAAIAKAAKRGLGQVVTVIQSDDGNNPVIYMESAKMANTSADSAAGSSVEPGEVKVTTQLSVTYELK</sequence>
<reference evidence="1" key="1">
    <citation type="submission" date="2014-08" db="EMBL/GenBank/DDBJ databases">
        <title>Comparative genomics of the Paenibacillus odorifer group.</title>
        <authorList>
            <person name="den Bakker H.C."/>
            <person name="Tsai Y.-C.Y.-C."/>
            <person name="Martin N."/>
            <person name="Korlach J."/>
            <person name="Wiedmann M."/>
        </authorList>
    </citation>
    <scope>NUCLEOTIDE SEQUENCE [LARGE SCALE GENOMIC DNA]</scope>
    <source>
        <strain evidence="1">DSM 13188</strain>
    </source>
</reference>
<dbReference type="OrthoDB" id="1682722at2"/>
<dbReference type="EMBL" id="CP009285">
    <property type="protein sequence ID" value="AIQ55682.1"/>
    <property type="molecule type" value="Genomic_DNA"/>
</dbReference>
<accession>A0A089L4H2</accession>
<evidence type="ECO:0000313" key="2">
    <source>
        <dbReference type="Proteomes" id="UP000029518"/>
    </source>
</evidence>
<dbReference type="RefSeq" id="WP_042210024.1">
    <property type="nucleotide sequence ID" value="NZ_CP009285.1"/>
</dbReference>
<dbReference type="Pfam" id="PF04402">
    <property type="entry name" value="SIMPL"/>
    <property type="match status" value="1"/>
</dbReference>
<dbReference type="AlphaFoldDB" id="A0A089L4H2"/>
<dbReference type="GO" id="GO:0006974">
    <property type="term" value="P:DNA damage response"/>
    <property type="evidence" value="ECO:0007669"/>
    <property type="project" value="TreeGrafter"/>
</dbReference>
<dbReference type="Proteomes" id="UP000029518">
    <property type="component" value="Chromosome"/>
</dbReference>
<evidence type="ECO:0008006" key="3">
    <source>
        <dbReference type="Google" id="ProtNLM"/>
    </source>
</evidence>
<dbReference type="HOGENOM" id="CLU_080344_1_1_9"/>
<dbReference type="Gene3D" id="3.30.70.2970">
    <property type="entry name" value="Protein of unknown function (DUF541), domain 2"/>
    <property type="match status" value="1"/>
</dbReference>
<protein>
    <recommendedName>
        <fullName evidence="3">SIMPL domain-containing protein</fullName>
    </recommendedName>
</protein>
<dbReference type="PANTHER" id="PTHR34387">
    <property type="entry name" value="SLR1258 PROTEIN"/>
    <property type="match status" value="1"/>
</dbReference>
<dbReference type="InterPro" id="IPR007497">
    <property type="entry name" value="SIMPL/DUF541"/>
</dbReference>
<dbReference type="PANTHER" id="PTHR34387:SF2">
    <property type="entry name" value="SLR1258 PROTEIN"/>
    <property type="match status" value="1"/>
</dbReference>
<dbReference type="Gene3D" id="3.30.110.170">
    <property type="entry name" value="Protein of unknown function (DUF541), domain 1"/>
    <property type="match status" value="1"/>
</dbReference>
<dbReference type="InterPro" id="IPR052022">
    <property type="entry name" value="26kDa_periplasmic_antigen"/>
</dbReference>
<name>A0A089L4H2_PAEBO</name>